<comment type="caution">
    <text evidence="2">The sequence shown here is derived from an EMBL/GenBank/DDBJ whole genome shotgun (WGS) entry which is preliminary data.</text>
</comment>
<dbReference type="Proteomes" id="UP000236333">
    <property type="component" value="Unassembled WGS sequence"/>
</dbReference>
<name>A0A2J7ZKB9_9CHLO</name>
<sequence length="189" mass="19275">MAASLRSTGCALLKGTTARVSSRPVAVFGSRANTVSVRAMSAKQVISTDLAPAALGPYSQVLEQSLALLAEVEGLILASVGLPPEQPLDAIPRSKAHRIPGELLGALEDTLEVIRMAREELAEREDAAAATAAAGPARRQGLQGVSAGQRRGSSGSGSGAARGALAVAGRRCRTVRAWVGAGWQREGGG</sequence>
<dbReference type="EMBL" id="PGGS01001218">
    <property type="protein sequence ID" value="PNH00700.1"/>
    <property type="molecule type" value="Genomic_DNA"/>
</dbReference>
<reference evidence="2 3" key="1">
    <citation type="journal article" date="2017" name="Mol. Biol. Evol.">
        <title>The 4-celled Tetrabaena socialis nuclear genome reveals the essential components for genetic control of cell number at the origin of multicellularity in the volvocine lineage.</title>
        <authorList>
            <person name="Featherston J."/>
            <person name="Arakaki Y."/>
            <person name="Hanschen E.R."/>
            <person name="Ferris P.J."/>
            <person name="Michod R.E."/>
            <person name="Olson B.J.S.C."/>
            <person name="Nozaki H."/>
            <person name="Durand P.M."/>
        </authorList>
    </citation>
    <scope>NUCLEOTIDE SEQUENCE [LARGE SCALE GENOMIC DNA]</scope>
    <source>
        <strain evidence="2 3">NIES-571</strain>
    </source>
</reference>
<evidence type="ECO:0000256" key="1">
    <source>
        <dbReference type="SAM" id="MobiDB-lite"/>
    </source>
</evidence>
<dbReference type="OrthoDB" id="552448at2759"/>
<keyword evidence="3" id="KW-1185">Reference proteome</keyword>
<feature type="region of interest" description="Disordered" evidence="1">
    <location>
        <begin position="127"/>
        <end position="161"/>
    </location>
</feature>
<proteinExistence type="predicted"/>
<gene>
    <name evidence="2" type="ORF">TSOC_013463</name>
</gene>
<dbReference type="AlphaFoldDB" id="A0A2J7ZKB9"/>
<organism evidence="2 3">
    <name type="scientific">Tetrabaena socialis</name>
    <dbReference type="NCBI Taxonomy" id="47790"/>
    <lineage>
        <taxon>Eukaryota</taxon>
        <taxon>Viridiplantae</taxon>
        <taxon>Chlorophyta</taxon>
        <taxon>core chlorophytes</taxon>
        <taxon>Chlorophyceae</taxon>
        <taxon>CS clade</taxon>
        <taxon>Chlamydomonadales</taxon>
        <taxon>Tetrabaenaceae</taxon>
        <taxon>Tetrabaena</taxon>
    </lineage>
</organism>
<feature type="compositionally biased region" description="Low complexity" evidence="1">
    <location>
        <begin position="128"/>
        <end position="153"/>
    </location>
</feature>
<protein>
    <submittedName>
        <fullName evidence="2">Uncharacterized protein</fullName>
    </submittedName>
</protein>
<evidence type="ECO:0000313" key="2">
    <source>
        <dbReference type="EMBL" id="PNH00700.1"/>
    </source>
</evidence>
<evidence type="ECO:0000313" key="3">
    <source>
        <dbReference type="Proteomes" id="UP000236333"/>
    </source>
</evidence>
<accession>A0A2J7ZKB9</accession>